<evidence type="ECO:0000256" key="1">
    <source>
        <dbReference type="SAM" id="MobiDB-lite"/>
    </source>
</evidence>
<proteinExistence type="predicted"/>
<protein>
    <submittedName>
        <fullName evidence="2">Uncharacterized protein</fullName>
    </submittedName>
</protein>
<comment type="caution">
    <text evidence="2">The sequence shown here is derived from an EMBL/GenBank/DDBJ whole genome shotgun (WGS) entry which is preliminary data.</text>
</comment>
<evidence type="ECO:0000313" key="3">
    <source>
        <dbReference type="Proteomes" id="UP001066276"/>
    </source>
</evidence>
<reference evidence="2" key="1">
    <citation type="journal article" date="2022" name="bioRxiv">
        <title>Sequencing and chromosome-scale assembly of the giantPleurodeles waltlgenome.</title>
        <authorList>
            <person name="Brown T."/>
            <person name="Elewa A."/>
            <person name="Iarovenko S."/>
            <person name="Subramanian E."/>
            <person name="Araus A.J."/>
            <person name="Petzold A."/>
            <person name="Susuki M."/>
            <person name="Suzuki K.-i.T."/>
            <person name="Hayashi T."/>
            <person name="Toyoda A."/>
            <person name="Oliveira C."/>
            <person name="Osipova E."/>
            <person name="Leigh N.D."/>
            <person name="Simon A."/>
            <person name="Yun M.H."/>
        </authorList>
    </citation>
    <scope>NUCLEOTIDE SEQUENCE</scope>
    <source>
        <strain evidence="2">20211129_DDA</strain>
        <tissue evidence="2">Liver</tissue>
    </source>
</reference>
<name>A0AAV7QLA9_PLEWA</name>
<dbReference type="EMBL" id="JANPWB010000010">
    <property type="protein sequence ID" value="KAJ1140850.1"/>
    <property type="molecule type" value="Genomic_DNA"/>
</dbReference>
<accession>A0AAV7QLA9</accession>
<feature type="region of interest" description="Disordered" evidence="1">
    <location>
        <begin position="1"/>
        <end position="25"/>
    </location>
</feature>
<organism evidence="2 3">
    <name type="scientific">Pleurodeles waltl</name>
    <name type="common">Iberian ribbed newt</name>
    <dbReference type="NCBI Taxonomy" id="8319"/>
    <lineage>
        <taxon>Eukaryota</taxon>
        <taxon>Metazoa</taxon>
        <taxon>Chordata</taxon>
        <taxon>Craniata</taxon>
        <taxon>Vertebrata</taxon>
        <taxon>Euteleostomi</taxon>
        <taxon>Amphibia</taxon>
        <taxon>Batrachia</taxon>
        <taxon>Caudata</taxon>
        <taxon>Salamandroidea</taxon>
        <taxon>Salamandridae</taxon>
        <taxon>Pleurodelinae</taxon>
        <taxon>Pleurodeles</taxon>
    </lineage>
</organism>
<keyword evidence="3" id="KW-1185">Reference proteome</keyword>
<feature type="compositionally biased region" description="Basic residues" evidence="1">
    <location>
        <begin position="7"/>
        <end position="16"/>
    </location>
</feature>
<evidence type="ECO:0000313" key="2">
    <source>
        <dbReference type="EMBL" id="KAJ1140850.1"/>
    </source>
</evidence>
<gene>
    <name evidence="2" type="ORF">NDU88_007188</name>
</gene>
<sequence length="124" mass="13684">MGDGRNSSRHALRLSHRPRESAPRRDALWRLGSRKECGNRLRAWLPGTPSLSLDCRQFCRNAEALRAASHSGLRLLGTQSFLSSLGQVLAKFTSEEERGNQPLSPGTLLSRAEATIQGFSQQAQ</sequence>
<dbReference type="AlphaFoldDB" id="A0AAV7QLA9"/>
<dbReference type="Proteomes" id="UP001066276">
    <property type="component" value="Chromosome 6"/>
</dbReference>